<sequence>MFDGETIAVRGSTGTTYELTRRGSVYACTCPAWHKQRLPPAQRTCKHLRAHLGDDHEEARVGQTRVAAAHARAVRSAQLAPREPPELRAAREAAVRDAVARFPAVAERMRSVYGMPLPRHIAYAVGFWLGLTPAERDEAWAYLGCGLFGVTEWFEPDGLSRTPAVDERLHGRFRRDPPEFVTVFSGNSDGSHWGLWYDDPHELPRVIAHNWARDDAETGSCRPTLLASLRGRLAECAGQPDWTHAPRILAWLDRVHELELAAHSDERIGPPLPHTHHCLGGMDPRIDGASIPAEFADPAARRTRMAAYREDIPLVRTWLAEAERELAAGRPLRALLFGRELHWFDTDIVGAQLGEQFVDLTSRAYRCTGREPLADILLVHHRHRDMPCVDAYRPASDPPLVLAAGRNDTEELARLLASELDPAACDAALARARSRTAFDLLRPHVAPAAVAQRLATLIAELAQLRRYDLESSEHAALVDHLLAGDVAVGSAFAQAVIADLPELALRLADRVDLESRDGQGLLPLHRATQAGALEVVRRLLARGADPLARDAHDTTAIDRASDLWQDHRAESHALLALLRPAAPPPAPSTTLAAGDRVTHAKFGPGVVTTIEGTGDAAKLTIAFADATRTLLARFVRRAE</sequence>
<dbReference type="Gene3D" id="1.25.40.20">
    <property type="entry name" value="Ankyrin repeat-containing domain"/>
    <property type="match status" value="1"/>
</dbReference>
<dbReference type="PANTHER" id="PTHR13386">
    <property type="entry name" value="HISTONE PARYLATION FACTOR 1"/>
    <property type="match status" value="1"/>
</dbReference>
<dbReference type="Pfam" id="PF21196">
    <property type="entry name" value="PcrA_UvrD_tudor"/>
    <property type="match status" value="1"/>
</dbReference>
<evidence type="ECO:0000313" key="7">
    <source>
        <dbReference type="Proteomes" id="UP001217838"/>
    </source>
</evidence>
<dbReference type="Pfam" id="PF10228">
    <property type="entry name" value="HPF1"/>
    <property type="match status" value="1"/>
</dbReference>
<feature type="repeat" description="ANK" evidence="3">
    <location>
        <begin position="519"/>
        <end position="551"/>
    </location>
</feature>
<dbReference type="InterPro" id="IPR007527">
    <property type="entry name" value="Znf_SWIM"/>
</dbReference>
<keyword evidence="7" id="KW-1185">Reference proteome</keyword>
<dbReference type="InterPro" id="IPR036770">
    <property type="entry name" value="Ankyrin_rpt-contain_sf"/>
</dbReference>
<name>A0ABT5AXD3_9BACT</name>
<dbReference type="PROSITE" id="PS50297">
    <property type="entry name" value="ANK_REP_REGION"/>
    <property type="match status" value="1"/>
</dbReference>
<protein>
    <submittedName>
        <fullName evidence="6">Ankyrin repeat domain-containing protein</fullName>
    </submittedName>
</protein>
<comment type="subcellular location">
    <subcellularLocation>
        <location evidence="1">Chromosome</location>
    </subcellularLocation>
</comment>
<dbReference type="RefSeq" id="WP_271994081.1">
    <property type="nucleotide sequence ID" value="NZ_JAQNDN010000001.1"/>
</dbReference>
<evidence type="ECO:0000256" key="2">
    <source>
        <dbReference type="ARBA" id="ARBA00022454"/>
    </source>
</evidence>
<evidence type="ECO:0000313" key="6">
    <source>
        <dbReference type="EMBL" id="MDC0666508.1"/>
    </source>
</evidence>
<gene>
    <name evidence="6" type="ORF">POL58_02105</name>
</gene>
<dbReference type="PROSITE" id="PS50088">
    <property type="entry name" value="ANK_REPEAT"/>
    <property type="match status" value="1"/>
</dbReference>
<dbReference type="PROSITE" id="PS50966">
    <property type="entry name" value="ZF_SWIM"/>
    <property type="match status" value="1"/>
</dbReference>
<keyword evidence="4" id="KW-0862">Zinc</keyword>
<evidence type="ECO:0000259" key="5">
    <source>
        <dbReference type="PROSITE" id="PS50966"/>
    </source>
</evidence>
<evidence type="ECO:0000256" key="3">
    <source>
        <dbReference type="PROSITE-ProRule" id="PRU00023"/>
    </source>
</evidence>
<feature type="domain" description="SWIM-type" evidence="5">
    <location>
        <begin position="17"/>
        <end position="56"/>
    </location>
</feature>
<dbReference type="EMBL" id="JAQNDN010000001">
    <property type="protein sequence ID" value="MDC0666508.1"/>
    <property type="molecule type" value="Genomic_DNA"/>
</dbReference>
<proteinExistence type="predicted"/>
<keyword evidence="2" id="KW-0158">Chromosome</keyword>
<evidence type="ECO:0000256" key="4">
    <source>
        <dbReference type="PROSITE-ProRule" id="PRU00325"/>
    </source>
</evidence>
<dbReference type="PANTHER" id="PTHR13386:SF1">
    <property type="entry name" value="HISTONE PARYLATION FACTOR 1"/>
    <property type="match status" value="1"/>
</dbReference>
<comment type="caution">
    <text evidence="6">The sequence shown here is derived from an EMBL/GenBank/DDBJ whole genome shotgun (WGS) entry which is preliminary data.</text>
</comment>
<evidence type="ECO:0000256" key="1">
    <source>
        <dbReference type="ARBA" id="ARBA00004286"/>
    </source>
</evidence>
<accession>A0ABT5AXD3</accession>
<dbReference type="SUPFAM" id="SSF48403">
    <property type="entry name" value="Ankyrin repeat"/>
    <property type="match status" value="1"/>
</dbReference>
<dbReference type="Proteomes" id="UP001217838">
    <property type="component" value="Unassembled WGS sequence"/>
</dbReference>
<keyword evidence="4" id="KW-0863">Zinc-finger</keyword>
<dbReference type="Pfam" id="PF13857">
    <property type="entry name" value="Ank_5"/>
    <property type="match status" value="1"/>
</dbReference>
<dbReference type="InterPro" id="IPR002110">
    <property type="entry name" value="Ankyrin_rpt"/>
</dbReference>
<dbReference type="InterPro" id="IPR019361">
    <property type="entry name" value="HPF1"/>
</dbReference>
<reference evidence="6 7" key="1">
    <citation type="submission" date="2022-11" db="EMBL/GenBank/DDBJ databases">
        <title>Minimal conservation of predation-associated metabolite biosynthetic gene clusters underscores biosynthetic potential of Myxococcota including descriptions for ten novel species: Archangium lansinium sp. nov., Myxococcus landrumus sp. nov., Nannocystis bai.</title>
        <authorList>
            <person name="Ahearne A."/>
            <person name="Stevens C."/>
            <person name="Dowd S."/>
        </authorList>
    </citation>
    <scope>NUCLEOTIDE SEQUENCE [LARGE SCALE GENOMIC DNA]</scope>
    <source>
        <strain evidence="6 7">NCELM</strain>
    </source>
</reference>
<organism evidence="6 7">
    <name type="scientific">Nannocystis radixulma</name>
    <dbReference type="NCBI Taxonomy" id="2995305"/>
    <lineage>
        <taxon>Bacteria</taxon>
        <taxon>Pseudomonadati</taxon>
        <taxon>Myxococcota</taxon>
        <taxon>Polyangia</taxon>
        <taxon>Nannocystales</taxon>
        <taxon>Nannocystaceae</taxon>
        <taxon>Nannocystis</taxon>
    </lineage>
</organism>
<keyword evidence="3" id="KW-0040">ANK repeat</keyword>
<keyword evidence="4" id="KW-0479">Metal-binding</keyword>